<evidence type="ECO:0000256" key="7">
    <source>
        <dbReference type="SAM" id="MobiDB-lite"/>
    </source>
</evidence>
<keyword evidence="5 8" id="KW-1133">Transmembrane helix</keyword>
<dbReference type="Pfam" id="PF00482">
    <property type="entry name" value="T2SSF"/>
    <property type="match status" value="2"/>
</dbReference>
<evidence type="ECO:0000256" key="5">
    <source>
        <dbReference type="ARBA" id="ARBA00022989"/>
    </source>
</evidence>
<dbReference type="Gene3D" id="1.20.81.30">
    <property type="entry name" value="Type II secretion system (T2SS), domain F"/>
    <property type="match status" value="2"/>
</dbReference>
<evidence type="ECO:0000313" key="10">
    <source>
        <dbReference type="EMBL" id="MCI4659780.1"/>
    </source>
</evidence>
<feature type="region of interest" description="Disordered" evidence="7">
    <location>
        <begin position="1"/>
        <end position="33"/>
    </location>
</feature>
<keyword evidence="4 8" id="KW-0812">Transmembrane</keyword>
<dbReference type="EMBL" id="JALGAR010000006">
    <property type="protein sequence ID" value="MCI4659780.1"/>
    <property type="molecule type" value="Genomic_DNA"/>
</dbReference>
<feature type="compositionally biased region" description="Basic residues" evidence="7">
    <location>
        <begin position="58"/>
        <end position="75"/>
    </location>
</feature>
<comment type="subcellular location">
    <subcellularLocation>
        <location evidence="1">Cell membrane</location>
        <topology evidence="1">Multi-pass membrane protein</topology>
    </subcellularLocation>
</comment>
<reference evidence="10" key="1">
    <citation type="submission" date="2022-03" db="EMBL/GenBank/DDBJ databases">
        <title>Cryobacterium sp. nov. strain ZS14-85, isolated from Antarctic soil.</title>
        <authorList>
            <person name="Li J."/>
            <person name="Niu G."/>
        </authorList>
    </citation>
    <scope>NUCLEOTIDE SEQUENCE</scope>
    <source>
        <strain evidence="10">ZS14-85</strain>
    </source>
</reference>
<evidence type="ECO:0000256" key="2">
    <source>
        <dbReference type="ARBA" id="ARBA00005745"/>
    </source>
</evidence>
<evidence type="ECO:0000259" key="9">
    <source>
        <dbReference type="Pfam" id="PF00482"/>
    </source>
</evidence>
<feature type="transmembrane region" description="Helical" evidence="8">
    <location>
        <begin position="310"/>
        <end position="329"/>
    </location>
</feature>
<evidence type="ECO:0000313" key="11">
    <source>
        <dbReference type="Proteomes" id="UP001165341"/>
    </source>
</evidence>
<dbReference type="PANTHER" id="PTHR30012:SF0">
    <property type="entry name" value="TYPE II SECRETION SYSTEM PROTEIN F-RELATED"/>
    <property type="match status" value="1"/>
</dbReference>
<dbReference type="InterPro" id="IPR018076">
    <property type="entry name" value="T2SS_GspF_dom"/>
</dbReference>
<comment type="similarity">
    <text evidence="2">Belongs to the GSP F family.</text>
</comment>
<keyword evidence="11" id="KW-1185">Reference proteome</keyword>
<dbReference type="InterPro" id="IPR003004">
    <property type="entry name" value="GspF/PilC"/>
</dbReference>
<dbReference type="RefSeq" id="WP_243013271.1">
    <property type="nucleotide sequence ID" value="NZ_JALGAR010000006.1"/>
</dbReference>
<dbReference type="Proteomes" id="UP001165341">
    <property type="component" value="Unassembled WGS sequence"/>
</dbReference>
<evidence type="ECO:0000256" key="6">
    <source>
        <dbReference type="ARBA" id="ARBA00023136"/>
    </source>
</evidence>
<feature type="transmembrane region" description="Helical" evidence="8">
    <location>
        <begin position="262"/>
        <end position="280"/>
    </location>
</feature>
<keyword evidence="3" id="KW-1003">Cell membrane</keyword>
<dbReference type="GO" id="GO:0005886">
    <property type="term" value="C:plasma membrane"/>
    <property type="evidence" value="ECO:0007669"/>
    <property type="project" value="UniProtKB-SubCell"/>
</dbReference>
<name>A0AA41UHD0_9MICO</name>
<evidence type="ECO:0000256" key="3">
    <source>
        <dbReference type="ARBA" id="ARBA00022475"/>
    </source>
</evidence>
<comment type="caution">
    <text evidence="10">The sequence shown here is derived from an EMBL/GenBank/DDBJ whole genome shotgun (WGS) entry which is preliminary data.</text>
</comment>
<keyword evidence="6 8" id="KW-0472">Membrane</keyword>
<organism evidence="10 11">
    <name type="scientific">Cryobacterium zhongshanensis</name>
    <dbReference type="NCBI Taxonomy" id="2928153"/>
    <lineage>
        <taxon>Bacteria</taxon>
        <taxon>Bacillati</taxon>
        <taxon>Actinomycetota</taxon>
        <taxon>Actinomycetes</taxon>
        <taxon>Micrococcales</taxon>
        <taxon>Microbacteriaceae</taxon>
        <taxon>Cryobacterium</taxon>
    </lineage>
</organism>
<proteinExistence type="inferred from homology"/>
<gene>
    <name evidence="10" type="ORF">MQH31_18390</name>
</gene>
<feature type="region of interest" description="Disordered" evidence="7">
    <location>
        <begin position="51"/>
        <end position="105"/>
    </location>
</feature>
<sequence length="497" mass="53976">MSNTFTLADDTAEAGGVNTDTSPDTGAAAPVTGWQPSANATFLVGAPGAISTPANKKPAARKAAKAVKPAKKSKAKAPVDEQGIAAPVKMLPEPKPPKKLSKKEQRKADKALLLKERTADAAAMRINGTDDDNIVIPKKPFLTVFNGKRARPDEVAETLTDLASMLENGQSERKSVEALAEQYSNYDIGEAYERVVMLLDRGVTLGAAMADQEDAFPPVVRELIGAAKMPKDMHRNLRQAAIIIVEADNIKSQIKNALFKPGFMAFFLLLFTLASIQWLLPMTTGMFTGIGAAIPPTTVIIISVGSWLKWGLLAVIIFIVVWKLFWAIIGKNNERMATISDTWALEMPLIGEITRMSVAARFCDVLAACLNVGMSEIEALETAGRACGNRALKAWVDEHVGRQRVGLVAFGDVAQTEMLPWNFRNRIETTSSLTRRIEILFELAETFHTKAQQRLTRFADRVGPLTEGAVVIVVILLVMLIISPILTFIPTMIATIG</sequence>
<dbReference type="PANTHER" id="PTHR30012">
    <property type="entry name" value="GENERAL SECRETION PATHWAY PROTEIN"/>
    <property type="match status" value="1"/>
</dbReference>
<evidence type="ECO:0000256" key="4">
    <source>
        <dbReference type="ARBA" id="ARBA00022692"/>
    </source>
</evidence>
<dbReference type="AlphaFoldDB" id="A0AA41UHD0"/>
<dbReference type="InterPro" id="IPR042094">
    <property type="entry name" value="T2SS_GspF_sf"/>
</dbReference>
<evidence type="ECO:0000256" key="8">
    <source>
        <dbReference type="SAM" id="Phobius"/>
    </source>
</evidence>
<feature type="transmembrane region" description="Helical" evidence="8">
    <location>
        <begin position="469"/>
        <end position="493"/>
    </location>
</feature>
<evidence type="ECO:0000256" key="1">
    <source>
        <dbReference type="ARBA" id="ARBA00004651"/>
    </source>
</evidence>
<feature type="domain" description="Type II secretion system protein GspF" evidence="9">
    <location>
        <begin position="362"/>
        <end position="484"/>
    </location>
</feature>
<protein>
    <submittedName>
        <fullName evidence="10">Type II secretion system F family protein</fullName>
    </submittedName>
</protein>
<accession>A0AA41UHD0</accession>
<feature type="domain" description="Type II secretion system protein GspF" evidence="9">
    <location>
        <begin position="159"/>
        <end position="281"/>
    </location>
</feature>